<dbReference type="EMBL" id="JADMLG010000008">
    <property type="protein sequence ID" value="MBH0778708.1"/>
    <property type="molecule type" value="Genomic_DNA"/>
</dbReference>
<protein>
    <submittedName>
        <fullName evidence="1">SRPBCC family protein</fullName>
    </submittedName>
</protein>
<dbReference type="RefSeq" id="WP_196151014.1">
    <property type="nucleotide sequence ID" value="NZ_JADMLG010000008.1"/>
</dbReference>
<name>A0A931IDU8_9NOCA</name>
<dbReference type="Gene3D" id="3.30.530.20">
    <property type="match status" value="1"/>
</dbReference>
<comment type="caution">
    <text evidence="1">The sequence shown here is derived from an EMBL/GenBank/DDBJ whole genome shotgun (WGS) entry which is preliminary data.</text>
</comment>
<dbReference type="InterPro" id="IPR023393">
    <property type="entry name" value="START-like_dom_sf"/>
</dbReference>
<evidence type="ECO:0000313" key="1">
    <source>
        <dbReference type="EMBL" id="MBH0778708.1"/>
    </source>
</evidence>
<dbReference type="InterPro" id="IPR019587">
    <property type="entry name" value="Polyketide_cyclase/dehydratase"/>
</dbReference>
<evidence type="ECO:0000313" key="2">
    <source>
        <dbReference type="Proteomes" id="UP000655751"/>
    </source>
</evidence>
<proteinExistence type="predicted"/>
<reference evidence="1" key="1">
    <citation type="submission" date="2020-11" db="EMBL/GenBank/DDBJ databases">
        <title>Nocardia NEAU-351.nov., a novel actinomycete isolated from the cow dung.</title>
        <authorList>
            <person name="Zhang X."/>
        </authorList>
    </citation>
    <scope>NUCLEOTIDE SEQUENCE</scope>
    <source>
        <strain evidence="1">NEAU-351</strain>
    </source>
</reference>
<dbReference type="Pfam" id="PF10604">
    <property type="entry name" value="Polyketide_cyc2"/>
    <property type="match status" value="1"/>
</dbReference>
<gene>
    <name evidence="1" type="ORF">IT779_20715</name>
</gene>
<organism evidence="1 2">
    <name type="scientific">Nocardia bovistercoris</name>
    <dbReference type="NCBI Taxonomy" id="2785916"/>
    <lineage>
        <taxon>Bacteria</taxon>
        <taxon>Bacillati</taxon>
        <taxon>Actinomycetota</taxon>
        <taxon>Actinomycetes</taxon>
        <taxon>Mycobacteriales</taxon>
        <taxon>Nocardiaceae</taxon>
        <taxon>Nocardia</taxon>
    </lineage>
</organism>
<dbReference type="Proteomes" id="UP000655751">
    <property type="component" value="Unassembled WGS sequence"/>
</dbReference>
<dbReference type="SUPFAM" id="SSF55961">
    <property type="entry name" value="Bet v1-like"/>
    <property type="match status" value="1"/>
</dbReference>
<sequence length="174" mass="19404">MAVLNIHSRRLAADADQVGALVDTLTGPHDRLWPGDRWPVARLDGPLGVGARGGHGPVRYRVEEYEPARRIRFRFNGSPNIDGYHEFTVTPDGDAAVLRHTLAGRPRGITRLTWPFFYRRMHDALLEDLLDRAERELTGTVATPARWSAYVRLLRAVRARIAPATAPPRSPVGS</sequence>
<accession>A0A931IDU8</accession>
<keyword evidence="2" id="KW-1185">Reference proteome</keyword>
<dbReference type="AlphaFoldDB" id="A0A931IDU8"/>